<dbReference type="EMBL" id="CP012746">
    <property type="protein sequence ID" value="ALL63412.1"/>
    <property type="molecule type" value="Genomic_DNA"/>
</dbReference>
<protein>
    <submittedName>
        <fullName evidence="2">Aldehyde-activating protein</fullName>
    </submittedName>
</protein>
<evidence type="ECO:0000313" key="2">
    <source>
        <dbReference type="EMBL" id="ALL63412.1"/>
    </source>
</evidence>
<gene>
    <name evidence="2" type="ORF">K788_00017815</name>
</gene>
<name>A0A0P0R5U1_9BURK</name>
<proteinExistence type="predicted"/>
<sequence length="55" mass="6256">MQRCGDVALAARNEKPPHQNKTPCTRFTAHAGRYRFLRSEPMTPRDNQPRGAFTA</sequence>
<accession>A0A0P0R5U1</accession>
<feature type="region of interest" description="Disordered" evidence="1">
    <location>
        <begin position="1"/>
        <end position="25"/>
    </location>
</feature>
<organism evidence="2 3">
    <name type="scientific">Paraburkholderia caribensis MBA4</name>
    <dbReference type="NCBI Taxonomy" id="1323664"/>
    <lineage>
        <taxon>Bacteria</taxon>
        <taxon>Pseudomonadati</taxon>
        <taxon>Pseudomonadota</taxon>
        <taxon>Betaproteobacteria</taxon>
        <taxon>Burkholderiales</taxon>
        <taxon>Burkholderiaceae</taxon>
        <taxon>Paraburkholderia</taxon>
    </lineage>
</organism>
<evidence type="ECO:0000313" key="3">
    <source>
        <dbReference type="Proteomes" id="UP000019146"/>
    </source>
</evidence>
<dbReference type="Proteomes" id="UP000019146">
    <property type="component" value="Chromosome 1"/>
</dbReference>
<evidence type="ECO:0000256" key="1">
    <source>
        <dbReference type="SAM" id="MobiDB-lite"/>
    </source>
</evidence>
<dbReference type="KEGG" id="bcai:K788_00017815"/>
<dbReference type="AlphaFoldDB" id="A0A0P0R5U1"/>
<reference evidence="2 3" key="1">
    <citation type="journal article" date="2014" name="Genome Announc.">
        <title>Draft Genome Sequence of the Haloacid-Degrading Burkholderia caribensis Strain MBA4.</title>
        <authorList>
            <person name="Pan Y."/>
            <person name="Kong K.F."/>
            <person name="Tsang J.S."/>
        </authorList>
    </citation>
    <scope>NUCLEOTIDE SEQUENCE [LARGE SCALE GENOMIC DNA]</scope>
    <source>
        <strain evidence="2 3">MBA4</strain>
    </source>
</reference>